<sequence length="487" mass="52987">MVDGKRSSSGVSPPDGGWGWVIIGCCFMVTVCTRAVTRCISIFFVEFQAHFGADYAATSWIHSLVDCSTMLFAPVSSLVGNRWSCRVAVIVGGILSSCGLLLSSFSTSLVLLYFSLGILTGFGFALCYTPAIAMVGRYFRQRKALAYGIAMSGSGIGTFVLAPLVQLFIELYSWRGALLILSGFVSNLCVCGALLRPIALQEEEAEREESVWEAQPGERNISPQDVELTGESKVSNQLMLSGKSPPLPPRNSAPHLTRRRCFASCFLSNKEYRFLLQPDFLGLALSFLFLATGCNLPFVFLVPYALKAGVSNQHAAFLVSIMGILDIVGNITFGCLMDHRCVRRYRLACYIFSVGMEGLCCLFAPLLQSFPLFIPFAALYGYFDGAYVALIPVMTSDVVGVAYLSSALGVVYFLHAIPYLISPPIGGWLVDVTGSYTPTFLLSGATLLASAVVLCTLVWIRRCRRHGHQLQVPPPEPAQPIRLLCSL</sequence>
<evidence type="ECO:0000256" key="7">
    <source>
        <dbReference type="ARBA" id="ARBA00036521"/>
    </source>
</evidence>
<evidence type="ECO:0000256" key="2">
    <source>
        <dbReference type="ARBA" id="ARBA00006727"/>
    </source>
</evidence>
<feature type="transmembrane region" description="Helical" evidence="10">
    <location>
        <begin position="175"/>
        <end position="195"/>
    </location>
</feature>
<evidence type="ECO:0000256" key="3">
    <source>
        <dbReference type="ARBA" id="ARBA00022475"/>
    </source>
</evidence>
<dbReference type="Proteomes" id="UP000261640">
    <property type="component" value="Unplaced"/>
</dbReference>
<comment type="similarity">
    <text evidence="2">Belongs to the major facilitator superfamily. Monocarboxylate porter (TC 2.A.1.13) family.</text>
</comment>
<feature type="transmembrane region" description="Helical" evidence="10">
    <location>
        <begin position="401"/>
        <end position="421"/>
    </location>
</feature>
<dbReference type="OrthoDB" id="410267at2759"/>
<evidence type="ECO:0000256" key="8">
    <source>
        <dbReference type="ARBA" id="ARBA00036771"/>
    </source>
</evidence>
<feature type="transmembrane region" description="Helical" evidence="10">
    <location>
        <begin position="441"/>
        <end position="460"/>
    </location>
</feature>
<reference evidence="12" key="2">
    <citation type="submission" date="2025-09" db="UniProtKB">
        <authorList>
            <consortium name="Ensembl"/>
        </authorList>
    </citation>
    <scope>IDENTIFICATION</scope>
</reference>
<comment type="function">
    <text evidence="9">Functions as a transporter for creatine and as well for its precursor guanidinoacetate. Transport of creatine and GAA is independent of resting membrane potential and extracellular Na(+), Cl(-), or pH. Contributes to the process of creatine biosynthesis and distribution.</text>
</comment>
<accession>A0A3Q3LR44</accession>
<keyword evidence="4 10" id="KW-0812">Transmembrane</keyword>
<protein>
    <submittedName>
        <fullName evidence="12">Solute carrier family 16 member 12b</fullName>
    </submittedName>
</protein>
<evidence type="ECO:0000256" key="5">
    <source>
        <dbReference type="ARBA" id="ARBA00022989"/>
    </source>
</evidence>
<dbReference type="SUPFAM" id="SSF103473">
    <property type="entry name" value="MFS general substrate transporter"/>
    <property type="match status" value="1"/>
</dbReference>
<dbReference type="GO" id="GO:0022857">
    <property type="term" value="F:transmembrane transporter activity"/>
    <property type="evidence" value="ECO:0007669"/>
    <property type="project" value="InterPro"/>
</dbReference>
<keyword evidence="3" id="KW-1003">Cell membrane</keyword>
<dbReference type="InterPro" id="IPR011701">
    <property type="entry name" value="MFS"/>
</dbReference>
<evidence type="ECO:0000256" key="10">
    <source>
        <dbReference type="SAM" id="Phobius"/>
    </source>
</evidence>
<dbReference type="InParanoid" id="A0A3Q3LR44"/>
<dbReference type="InterPro" id="IPR020846">
    <property type="entry name" value="MFS_dom"/>
</dbReference>
<evidence type="ECO:0000259" key="11">
    <source>
        <dbReference type="PROSITE" id="PS50850"/>
    </source>
</evidence>
<organism evidence="12 13">
    <name type="scientific">Mastacembelus armatus</name>
    <name type="common">zig-zag eel</name>
    <dbReference type="NCBI Taxonomy" id="205130"/>
    <lineage>
        <taxon>Eukaryota</taxon>
        <taxon>Metazoa</taxon>
        <taxon>Chordata</taxon>
        <taxon>Craniata</taxon>
        <taxon>Vertebrata</taxon>
        <taxon>Euteleostomi</taxon>
        <taxon>Actinopterygii</taxon>
        <taxon>Neopterygii</taxon>
        <taxon>Teleostei</taxon>
        <taxon>Neoteleostei</taxon>
        <taxon>Acanthomorphata</taxon>
        <taxon>Anabantaria</taxon>
        <taxon>Synbranchiformes</taxon>
        <taxon>Mastacembelidae</taxon>
        <taxon>Mastacembelus</taxon>
    </lineage>
</organism>
<evidence type="ECO:0000256" key="4">
    <source>
        <dbReference type="ARBA" id="ARBA00022692"/>
    </source>
</evidence>
<dbReference type="AlphaFoldDB" id="A0A3Q3LR44"/>
<dbReference type="STRING" id="205130.ENSMAMP00000015707"/>
<dbReference type="InterPro" id="IPR036259">
    <property type="entry name" value="MFS_trans_sf"/>
</dbReference>
<keyword evidence="5 10" id="KW-1133">Transmembrane helix</keyword>
<dbReference type="GeneID" id="113135969"/>
<dbReference type="CTD" id="449947"/>
<dbReference type="PANTHER" id="PTHR11360:SF318">
    <property type="entry name" value="MONOCARBOXYLATE TRANSPORTER 12"/>
    <property type="match status" value="1"/>
</dbReference>
<proteinExistence type="inferred from homology"/>
<feature type="domain" description="Major facilitator superfamily (MFS) profile" evidence="11">
    <location>
        <begin position="1"/>
        <end position="462"/>
    </location>
</feature>
<feature type="transmembrane region" description="Helical" evidence="10">
    <location>
        <begin position="280"/>
        <end position="302"/>
    </location>
</feature>
<evidence type="ECO:0000256" key="1">
    <source>
        <dbReference type="ARBA" id="ARBA00004554"/>
    </source>
</evidence>
<evidence type="ECO:0000256" key="6">
    <source>
        <dbReference type="ARBA" id="ARBA00023136"/>
    </source>
</evidence>
<dbReference type="GO" id="GO:0015881">
    <property type="term" value="P:creatine transmembrane transport"/>
    <property type="evidence" value="ECO:0007669"/>
    <property type="project" value="TreeGrafter"/>
</dbReference>
<comment type="catalytic activity">
    <reaction evidence="8">
        <text>guanidinoacetate(in) = guanidinoacetate(out)</text>
        <dbReference type="Rhea" id="RHEA:73047"/>
        <dbReference type="ChEBI" id="CHEBI:57742"/>
    </reaction>
</comment>
<name>A0A3Q3LR44_9TELE</name>
<dbReference type="Pfam" id="PF07690">
    <property type="entry name" value="MFS_1"/>
    <property type="match status" value="2"/>
</dbReference>
<dbReference type="RefSeq" id="XP_026172155.1">
    <property type="nucleotide sequence ID" value="XM_026316370.2"/>
</dbReference>
<dbReference type="GO" id="GO:0016323">
    <property type="term" value="C:basolateral plasma membrane"/>
    <property type="evidence" value="ECO:0007669"/>
    <property type="project" value="UniProtKB-SubCell"/>
</dbReference>
<dbReference type="GeneTree" id="ENSGT00940000156169"/>
<evidence type="ECO:0000256" key="9">
    <source>
        <dbReference type="ARBA" id="ARBA00037605"/>
    </source>
</evidence>
<feature type="transmembrane region" description="Helical" evidence="10">
    <location>
        <begin position="373"/>
        <end position="394"/>
    </location>
</feature>
<dbReference type="Gene3D" id="1.20.1250.20">
    <property type="entry name" value="MFS general substrate transporter like domains"/>
    <property type="match status" value="1"/>
</dbReference>
<feature type="transmembrane region" description="Helical" evidence="10">
    <location>
        <begin position="87"/>
        <end position="105"/>
    </location>
</feature>
<feature type="transmembrane region" description="Helical" evidence="10">
    <location>
        <begin position="17"/>
        <end position="36"/>
    </location>
</feature>
<feature type="transmembrane region" description="Helical" evidence="10">
    <location>
        <begin position="347"/>
        <end position="367"/>
    </location>
</feature>
<comment type="catalytic activity">
    <reaction evidence="7">
        <text>creatine(in) = creatine(out)</text>
        <dbReference type="Rhea" id="RHEA:73043"/>
        <dbReference type="ChEBI" id="CHEBI:57947"/>
    </reaction>
</comment>
<dbReference type="FunCoup" id="A0A3Q3LR44">
    <property type="interactions" value="61"/>
</dbReference>
<keyword evidence="6 10" id="KW-0472">Membrane</keyword>
<dbReference type="Ensembl" id="ENSMAMT00000016135.2">
    <property type="protein sequence ID" value="ENSMAMP00000015707.2"/>
    <property type="gene ID" value="ENSMAMG00000010648.2"/>
</dbReference>
<feature type="transmembrane region" description="Helical" evidence="10">
    <location>
        <begin position="111"/>
        <end position="133"/>
    </location>
</feature>
<dbReference type="PANTHER" id="PTHR11360">
    <property type="entry name" value="MONOCARBOXYLATE TRANSPORTER"/>
    <property type="match status" value="1"/>
</dbReference>
<evidence type="ECO:0000313" key="12">
    <source>
        <dbReference type="Ensembl" id="ENSMAMP00000015707.2"/>
    </source>
</evidence>
<reference evidence="12" key="1">
    <citation type="submission" date="2025-08" db="UniProtKB">
        <authorList>
            <consortium name="Ensembl"/>
        </authorList>
    </citation>
    <scope>IDENTIFICATION</scope>
</reference>
<dbReference type="PROSITE" id="PS50850">
    <property type="entry name" value="MFS"/>
    <property type="match status" value="1"/>
</dbReference>
<evidence type="ECO:0000313" key="13">
    <source>
        <dbReference type="Proteomes" id="UP000261640"/>
    </source>
</evidence>
<comment type="subcellular location">
    <subcellularLocation>
        <location evidence="1">Basolateral cell membrane</location>
        <topology evidence="1">Multi-pass membrane protein</topology>
    </subcellularLocation>
</comment>
<feature type="transmembrane region" description="Helical" evidence="10">
    <location>
        <begin position="314"/>
        <end position="335"/>
    </location>
</feature>
<keyword evidence="13" id="KW-1185">Reference proteome</keyword>
<dbReference type="InterPro" id="IPR050327">
    <property type="entry name" value="Proton-linked_MCT"/>
</dbReference>
<feature type="transmembrane region" description="Helical" evidence="10">
    <location>
        <begin position="145"/>
        <end position="169"/>
    </location>
</feature>